<evidence type="ECO:0008006" key="2">
    <source>
        <dbReference type="Google" id="ProtNLM"/>
    </source>
</evidence>
<dbReference type="EMBL" id="MN739305">
    <property type="protein sequence ID" value="QHS97843.1"/>
    <property type="molecule type" value="Genomic_DNA"/>
</dbReference>
<evidence type="ECO:0000313" key="1">
    <source>
        <dbReference type="EMBL" id="QHS97843.1"/>
    </source>
</evidence>
<organism evidence="1">
    <name type="scientific">viral metagenome</name>
    <dbReference type="NCBI Taxonomy" id="1070528"/>
    <lineage>
        <taxon>unclassified sequences</taxon>
        <taxon>metagenomes</taxon>
        <taxon>organismal metagenomes</taxon>
    </lineage>
</organism>
<dbReference type="AlphaFoldDB" id="A0A6C0C2U1"/>
<sequence>MTTTCNKRKKSDYAHTCTSLSALTRALGKRNLEIGTGESLTIPFDRHVTEIETDPRIAYNRGAFCLCEPGLYHFDLAVCFIVDKSLGEDLGKDGSNVSVGMVSLRHEERFVYARLQASQASAARASANFTVMFSGNIHVCAQQIVSFVVSFSDPLTKHIKIRAADFNPDQLRECTSVSIYQVCRDGPKCLIAPSEDRNLEDDCDSLWS</sequence>
<proteinExistence type="predicted"/>
<name>A0A6C0C2U1_9ZZZZ</name>
<reference evidence="1" key="1">
    <citation type="journal article" date="2020" name="Nature">
        <title>Giant virus diversity and host interactions through global metagenomics.</title>
        <authorList>
            <person name="Schulz F."/>
            <person name="Roux S."/>
            <person name="Paez-Espino D."/>
            <person name="Jungbluth S."/>
            <person name="Walsh D.A."/>
            <person name="Denef V.J."/>
            <person name="McMahon K.D."/>
            <person name="Konstantinidis K.T."/>
            <person name="Eloe-Fadrosh E.A."/>
            <person name="Kyrpides N.C."/>
            <person name="Woyke T."/>
        </authorList>
    </citation>
    <scope>NUCLEOTIDE SEQUENCE</scope>
    <source>
        <strain evidence="1">GVMAG-M-3300020182-33</strain>
    </source>
</reference>
<accession>A0A6C0C2U1</accession>
<protein>
    <recommendedName>
        <fullName evidence="2">C1q domain-containing protein</fullName>
    </recommendedName>
</protein>